<evidence type="ECO:0000313" key="1">
    <source>
        <dbReference type="EMBL" id="CAD6994130.1"/>
    </source>
</evidence>
<sequence>IIKKEASRMGPVVKHSAGFVSHLAVNSHDIEVGDHFIYASMNQDLNQTSVYPGNDSFLRGSRNFSSLRILTKPRTYGHFWFLWPEHPD</sequence>
<dbReference type="AlphaFoldDB" id="A0A811U6R4"/>
<keyword evidence="2" id="KW-1185">Reference proteome</keyword>
<reference evidence="1" key="1">
    <citation type="submission" date="2020-11" db="EMBL/GenBank/DDBJ databases">
        <authorList>
            <person name="Whitehead M."/>
        </authorList>
    </citation>
    <scope>NUCLEOTIDE SEQUENCE</scope>
    <source>
        <strain evidence="1">EGII</strain>
    </source>
</reference>
<comment type="caution">
    <text evidence="1">The sequence shown here is derived from an EMBL/GenBank/DDBJ whole genome shotgun (WGS) entry which is preliminary data.</text>
</comment>
<organism evidence="1 2">
    <name type="scientific">Ceratitis capitata</name>
    <name type="common">Mediterranean fruit fly</name>
    <name type="synonym">Tephritis capitata</name>
    <dbReference type="NCBI Taxonomy" id="7213"/>
    <lineage>
        <taxon>Eukaryota</taxon>
        <taxon>Metazoa</taxon>
        <taxon>Ecdysozoa</taxon>
        <taxon>Arthropoda</taxon>
        <taxon>Hexapoda</taxon>
        <taxon>Insecta</taxon>
        <taxon>Pterygota</taxon>
        <taxon>Neoptera</taxon>
        <taxon>Endopterygota</taxon>
        <taxon>Diptera</taxon>
        <taxon>Brachycera</taxon>
        <taxon>Muscomorpha</taxon>
        <taxon>Tephritoidea</taxon>
        <taxon>Tephritidae</taxon>
        <taxon>Ceratitis</taxon>
        <taxon>Ceratitis</taxon>
    </lineage>
</organism>
<proteinExistence type="predicted"/>
<evidence type="ECO:0000313" key="2">
    <source>
        <dbReference type="Proteomes" id="UP000606786"/>
    </source>
</evidence>
<name>A0A811U6R4_CERCA</name>
<feature type="non-terminal residue" evidence="1">
    <location>
        <position position="1"/>
    </location>
</feature>
<dbReference type="EMBL" id="CAJHJT010000001">
    <property type="protein sequence ID" value="CAD6994130.1"/>
    <property type="molecule type" value="Genomic_DNA"/>
</dbReference>
<accession>A0A811U6R4</accession>
<dbReference type="Proteomes" id="UP000606786">
    <property type="component" value="Unassembled WGS sequence"/>
</dbReference>
<gene>
    <name evidence="1" type="ORF">CCAP1982_LOCUS2896</name>
</gene>
<protein>
    <submittedName>
        <fullName evidence="1">(Mediterranean fruit fly) hypothetical protein</fullName>
    </submittedName>
</protein>